<dbReference type="PANTHER" id="PTHR45755:SF4">
    <property type="entry name" value="ZINC TRANSPORTER 7"/>
    <property type="match status" value="1"/>
</dbReference>
<keyword evidence="5" id="KW-0406">Ion transport</keyword>
<dbReference type="AlphaFoldDB" id="A0A419VVN2"/>
<evidence type="ECO:0000259" key="8">
    <source>
        <dbReference type="Pfam" id="PF01545"/>
    </source>
</evidence>
<comment type="caution">
    <text evidence="9">The sequence shown here is derived from an EMBL/GenBank/DDBJ whole genome shotgun (WGS) entry which is preliminary data.</text>
</comment>
<keyword evidence="4 7" id="KW-1133">Transmembrane helix</keyword>
<sequence length="241" mass="26376">MGLTGRMKAVTFTNPNLYSLCMEKHQHESKTMWVVLLTAVTMVVEIIFGLTTKSMALLADGIHMGSHVLAIGLSWLAYVIVRRVNKSDSFSGNSDKILSLSGYSSGLMLLIFAIVILVEAVERFFTPVTIVYKEAILVAIIGLAVNIASAFLLHHDHDHSDHNIRAAYLHVIADALTSVSAILGLTAAMVWDIPFIDTIAAVLSSLVIVKWSVGLLKETGKSLLDMEEAEEHGHHGHHHHH</sequence>
<dbReference type="SUPFAM" id="SSF161111">
    <property type="entry name" value="Cation efflux protein transmembrane domain-like"/>
    <property type="match status" value="1"/>
</dbReference>
<keyword evidence="10" id="KW-1185">Reference proteome</keyword>
<name>A0A419VVN2_9BACT</name>
<evidence type="ECO:0000256" key="6">
    <source>
        <dbReference type="ARBA" id="ARBA00023136"/>
    </source>
</evidence>
<evidence type="ECO:0000313" key="10">
    <source>
        <dbReference type="Proteomes" id="UP000283387"/>
    </source>
</evidence>
<feature type="transmembrane region" description="Helical" evidence="7">
    <location>
        <begin position="166"/>
        <end position="189"/>
    </location>
</feature>
<dbReference type="Proteomes" id="UP000283387">
    <property type="component" value="Unassembled WGS sequence"/>
</dbReference>
<evidence type="ECO:0000256" key="5">
    <source>
        <dbReference type="ARBA" id="ARBA00023065"/>
    </source>
</evidence>
<dbReference type="InterPro" id="IPR045316">
    <property type="entry name" value="Msc2-like"/>
</dbReference>
<feature type="domain" description="Cation efflux protein transmembrane" evidence="8">
    <location>
        <begin position="35"/>
        <end position="224"/>
    </location>
</feature>
<dbReference type="InterPro" id="IPR027469">
    <property type="entry name" value="Cation_efflux_TMD_sf"/>
</dbReference>
<dbReference type="GO" id="GO:0016020">
    <property type="term" value="C:membrane"/>
    <property type="evidence" value="ECO:0007669"/>
    <property type="project" value="UniProtKB-SubCell"/>
</dbReference>
<dbReference type="EMBL" id="RAPN01000005">
    <property type="protein sequence ID" value="RKD86178.1"/>
    <property type="molecule type" value="Genomic_DNA"/>
</dbReference>
<dbReference type="PANTHER" id="PTHR45755">
    <property type="match status" value="1"/>
</dbReference>
<feature type="transmembrane region" description="Helical" evidence="7">
    <location>
        <begin position="97"/>
        <end position="118"/>
    </location>
</feature>
<evidence type="ECO:0000313" key="9">
    <source>
        <dbReference type="EMBL" id="RKD86178.1"/>
    </source>
</evidence>
<evidence type="ECO:0000256" key="1">
    <source>
        <dbReference type="ARBA" id="ARBA00004141"/>
    </source>
</evidence>
<accession>A0A419VVN2</accession>
<evidence type="ECO:0000256" key="3">
    <source>
        <dbReference type="ARBA" id="ARBA00022692"/>
    </source>
</evidence>
<keyword evidence="3 7" id="KW-0812">Transmembrane</keyword>
<comment type="subcellular location">
    <subcellularLocation>
        <location evidence="1">Membrane</location>
        <topology evidence="1">Multi-pass membrane protein</topology>
    </subcellularLocation>
</comment>
<keyword evidence="2" id="KW-0813">Transport</keyword>
<reference evidence="9 10" key="1">
    <citation type="submission" date="2018-09" db="EMBL/GenBank/DDBJ databases">
        <title>Genomic Encyclopedia of Archaeal and Bacterial Type Strains, Phase II (KMG-II): from individual species to whole genera.</title>
        <authorList>
            <person name="Goeker M."/>
        </authorList>
    </citation>
    <scope>NUCLEOTIDE SEQUENCE [LARGE SCALE GENOMIC DNA]</scope>
    <source>
        <strain evidence="9 10">DSM 27148</strain>
    </source>
</reference>
<dbReference type="GO" id="GO:0006882">
    <property type="term" value="P:intracellular zinc ion homeostasis"/>
    <property type="evidence" value="ECO:0007669"/>
    <property type="project" value="InterPro"/>
</dbReference>
<protein>
    <submittedName>
        <fullName evidence="9">Cation diffusion facilitator family transporter</fullName>
    </submittedName>
</protein>
<feature type="transmembrane region" description="Helical" evidence="7">
    <location>
        <begin position="195"/>
        <end position="216"/>
    </location>
</feature>
<dbReference type="NCBIfam" id="TIGR01297">
    <property type="entry name" value="CDF"/>
    <property type="match status" value="1"/>
</dbReference>
<dbReference type="GO" id="GO:0005385">
    <property type="term" value="F:zinc ion transmembrane transporter activity"/>
    <property type="evidence" value="ECO:0007669"/>
    <property type="project" value="InterPro"/>
</dbReference>
<dbReference type="InterPro" id="IPR058533">
    <property type="entry name" value="Cation_efflux_TM"/>
</dbReference>
<proteinExistence type="predicted"/>
<keyword evidence="6 7" id="KW-0472">Membrane</keyword>
<gene>
    <name evidence="9" type="ORF">BC643_4495</name>
</gene>
<evidence type="ECO:0000256" key="7">
    <source>
        <dbReference type="SAM" id="Phobius"/>
    </source>
</evidence>
<feature type="transmembrane region" description="Helical" evidence="7">
    <location>
        <begin position="32"/>
        <end position="50"/>
    </location>
</feature>
<feature type="transmembrane region" description="Helical" evidence="7">
    <location>
        <begin position="62"/>
        <end position="81"/>
    </location>
</feature>
<evidence type="ECO:0000256" key="4">
    <source>
        <dbReference type="ARBA" id="ARBA00022989"/>
    </source>
</evidence>
<dbReference type="Gene3D" id="1.20.1510.10">
    <property type="entry name" value="Cation efflux protein transmembrane domain"/>
    <property type="match status" value="1"/>
</dbReference>
<evidence type="ECO:0000256" key="2">
    <source>
        <dbReference type="ARBA" id="ARBA00022448"/>
    </source>
</evidence>
<dbReference type="Pfam" id="PF01545">
    <property type="entry name" value="Cation_efflux"/>
    <property type="match status" value="1"/>
</dbReference>
<dbReference type="InterPro" id="IPR002524">
    <property type="entry name" value="Cation_efflux"/>
</dbReference>
<organism evidence="9 10">
    <name type="scientific">Mangrovibacterium diazotrophicum</name>
    <dbReference type="NCBI Taxonomy" id="1261403"/>
    <lineage>
        <taxon>Bacteria</taxon>
        <taxon>Pseudomonadati</taxon>
        <taxon>Bacteroidota</taxon>
        <taxon>Bacteroidia</taxon>
        <taxon>Marinilabiliales</taxon>
        <taxon>Prolixibacteraceae</taxon>
        <taxon>Mangrovibacterium</taxon>
    </lineage>
</organism>
<feature type="transmembrane region" description="Helical" evidence="7">
    <location>
        <begin position="130"/>
        <end position="154"/>
    </location>
</feature>